<feature type="domain" description="IrrE N-terminal-like" evidence="2">
    <location>
        <begin position="301"/>
        <end position="421"/>
    </location>
</feature>
<feature type="domain" description="Restriction endonuclease type IV Mrr" evidence="1">
    <location>
        <begin position="33"/>
        <end position="131"/>
    </location>
</feature>
<sequence length="442" mass="50488">MSTPQNTTRTGDEFERRIFELFRTEIDAERFPFKRDCCKLFSKKGYYSRDRCSEIVFDIAIEVYFPGAQEYSMLLLVECKRYSHAVPVDDVEEFFTKVQQVGAANAKAVVVSTAAFQRGALEFAKAKRIGLARYFGPENFKWELRRSPSTTVQRNADSKENVERGLSDETFKSSSFDFYFQSPGRLTNSLWEFIEDAFSDLILALDVAIREIKNLRRDLEEVAFVEKGAIEEIGASVLSRIGYADGEVALQEICKLEAERSGLQLRLNHPVVDSGAEPHALGRITFDPLVIDVYAQQEPNRGRERFTLAHEMAHHFLDHGRYLVSESCDSDDFVLHRAGLDDLAISRLEFQANYMASSILLPRAQIVADFYRLLQTIGVSDKGFGSLYVDDQPCNIQNYDFITGRLMQKYGVSRSAVRIRLETLDLLRDNRRQLAVGQMLHR</sequence>
<dbReference type="PANTHER" id="PTHR43236:SF1">
    <property type="entry name" value="BLL7220 PROTEIN"/>
    <property type="match status" value="1"/>
</dbReference>
<dbReference type="OrthoDB" id="9794834at2"/>
<dbReference type="Gene3D" id="1.10.10.2910">
    <property type="match status" value="1"/>
</dbReference>
<dbReference type="SUPFAM" id="SSF52980">
    <property type="entry name" value="Restriction endonuclease-like"/>
    <property type="match status" value="1"/>
</dbReference>
<dbReference type="InterPro" id="IPR052345">
    <property type="entry name" value="Rad_response_metalloprotease"/>
</dbReference>
<proteinExistence type="predicted"/>
<evidence type="ECO:0000313" key="4">
    <source>
        <dbReference type="Proteomes" id="UP000283709"/>
    </source>
</evidence>
<reference evidence="3 4" key="1">
    <citation type="submission" date="2016-07" db="EMBL/GenBank/DDBJ databases">
        <title>Genome analysis of Burkholderia fungorum ES3-20.</title>
        <authorList>
            <person name="Xu D."/>
            <person name="Yao R."/>
            <person name="Zheng S."/>
        </authorList>
    </citation>
    <scope>NUCLEOTIDE SEQUENCE [LARGE SCALE GENOMIC DNA]</scope>
    <source>
        <strain evidence="3 4">ES3-20</strain>
    </source>
</reference>
<dbReference type="Pfam" id="PF04471">
    <property type="entry name" value="Mrr_cat"/>
    <property type="match status" value="1"/>
</dbReference>
<evidence type="ECO:0000259" key="2">
    <source>
        <dbReference type="Pfam" id="PF06114"/>
    </source>
</evidence>
<dbReference type="Proteomes" id="UP000283709">
    <property type="component" value="Unassembled WGS sequence"/>
</dbReference>
<dbReference type="AlphaFoldDB" id="A0A420FS71"/>
<dbReference type="InterPro" id="IPR010359">
    <property type="entry name" value="IrrE_HExxH"/>
</dbReference>
<dbReference type="Gene3D" id="3.40.1350.10">
    <property type="match status" value="1"/>
</dbReference>
<gene>
    <name evidence="3" type="ORF">BCY88_09085</name>
</gene>
<dbReference type="GO" id="GO:0003677">
    <property type="term" value="F:DNA binding"/>
    <property type="evidence" value="ECO:0007669"/>
    <property type="project" value="InterPro"/>
</dbReference>
<dbReference type="InterPro" id="IPR011856">
    <property type="entry name" value="tRNA_endonuc-like_dom_sf"/>
</dbReference>
<dbReference type="EMBL" id="MCAS01000045">
    <property type="protein sequence ID" value="RKF35778.1"/>
    <property type="molecule type" value="Genomic_DNA"/>
</dbReference>
<dbReference type="InterPro" id="IPR007560">
    <property type="entry name" value="Restrct_endonuc_IV_Mrr"/>
</dbReference>
<dbReference type="GO" id="GO:0004519">
    <property type="term" value="F:endonuclease activity"/>
    <property type="evidence" value="ECO:0007669"/>
    <property type="project" value="InterPro"/>
</dbReference>
<evidence type="ECO:0000313" key="3">
    <source>
        <dbReference type="EMBL" id="RKF35778.1"/>
    </source>
</evidence>
<organism evidence="3 4">
    <name type="scientific">Paraburkholderia fungorum</name>
    <dbReference type="NCBI Taxonomy" id="134537"/>
    <lineage>
        <taxon>Bacteria</taxon>
        <taxon>Pseudomonadati</taxon>
        <taxon>Pseudomonadota</taxon>
        <taxon>Betaproteobacteria</taxon>
        <taxon>Burkholderiales</taxon>
        <taxon>Burkholderiaceae</taxon>
        <taxon>Paraburkholderia</taxon>
    </lineage>
</organism>
<protein>
    <recommendedName>
        <fullName evidence="5">Restriction endonuclease</fullName>
    </recommendedName>
</protein>
<accession>A0A420FS71</accession>
<dbReference type="InterPro" id="IPR011335">
    <property type="entry name" value="Restrct_endonuc-II-like"/>
</dbReference>
<name>A0A420FS71_9BURK</name>
<dbReference type="GO" id="GO:0009307">
    <property type="term" value="P:DNA restriction-modification system"/>
    <property type="evidence" value="ECO:0007669"/>
    <property type="project" value="InterPro"/>
</dbReference>
<evidence type="ECO:0008006" key="5">
    <source>
        <dbReference type="Google" id="ProtNLM"/>
    </source>
</evidence>
<comment type="caution">
    <text evidence="3">The sequence shown here is derived from an EMBL/GenBank/DDBJ whole genome shotgun (WGS) entry which is preliminary data.</text>
</comment>
<dbReference type="Pfam" id="PF06114">
    <property type="entry name" value="Peptidase_M78"/>
    <property type="match status" value="1"/>
</dbReference>
<dbReference type="RefSeq" id="WP_120348115.1">
    <property type="nucleotide sequence ID" value="NZ_MCAS01000045.1"/>
</dbReference>
<evidence type="ECO:0000259" key="1">
    <source>
        <dbReference type="Pfam" id="PF04471"/>
    </source>
</evidence>
<dbReference type="PANTHER" id="PTHR43236">
    <property type="entry name" value="ANTITOXIN HIGA1"/>
    <property type="match status" value="1"/>
</dbReference>